<reference evidence="1" key="2">
    <citation type="journal article" date="2015" name="Fish Shellfish Immunol.">
        <title>Early steps in the European eel (Anguilla anguilla)-Vibrio vulnificus interaction in the gills: Role of the RtxA13 toxin.</title>
        <authorList>
            <person name="Callol A."/>
            <person name="Pajuelo D."/>
            <person name="Ebbesson L."/>
            <person name="Teles M."/>
            <person name="MacKenzie S."/>
            <person name="Amaro C."/>
        </authorList>
    </citation>
    <scope>NUCLEOTIDE SEQUENCE</scope>
</reference>
<name>A0A0E9TSU9_ANGAN</name>
<evidence type="ECO:0000313" key="1">
    <source>
        <dbReference type="EMBL" id="JAH56547.1"/>
    </source>
</evidence>
<reference evidence="1" key="1">
    <citation type="submission" date="2014-11" db="EMBL/GenBank/DDBJ databases">
        <authorList>
            <person name="Amaro Gonzalez C."/>
        </authorList>
    </citation>
    <scope>NUCLEOTIDE SEQUENCE</scope>
</reference>
<accession>A0A0E9TSU9</accession>
<organism evidence="1">
    <name type="scientific">Anguilla anguilla</name>
    <name type="common">European freshwater eel</name>
    <name type="synonym">Muraena anguilla</name>
    <dbReference type="NCBI Taxonomy" id="7936"/>
    <lineage>
        <taxon>Eukaryota</taxon>
        <taxon>Metazoa</taxon>
        <taxon>Chordata</taxon>
        <taxon>Craniata</taxon>
        <taxon>Vertebrata</taxon>
        <taxon>Euteleostomi</taxon>
        <taxon>Actinopterygii</taxon>
        <taxon>Neopterygii</taxon>
        <taxon>Teleostei</taxon>
        <taxon>Anguilliformes</taxon>
        <taxon>Anguillidae</taxon>
        <taxon>Anguilla</taxon>
    </lineage>
</organism>
<dbReference type="EMBL" id="GBXM01052030">
    <property type="protein sequence ID" value="JAH56547.1"/>
    <property type="molecule type" value="Transcribed_RNA"/>
</dbReference>
<sequence length="15" mass="1737">MELQVQSKQGQNFLS</sequence>
<proteinExistence type="predicted"/>
<protein>
    <submittedName>
        <fullName evidence="1">Uncharacterized protein</fullName>
    </submittedName>
</protein>